<dbReference type="Proteomes" id="UP001652625">
    <property type="component" value="Chromosome 11"/>
</dbReference>
<name>A0ABM4CWU6_HYDVU</name>
<dbReference type="Pfam" id="PF00324">
    <property type="entry name" value="AA_permease"/>
    <property type="match status" value="1"/>
</dbReference>
<keyword evidence="8" id="KW-1185">Reference proteome</keyword>
<dbReference type="GeneID" id="100206298"/>
<evidence type="ECO:0000256" key="3">
    <source>
        <dbReference type="ARBA" id="ARBA00022989"/>
    </source>
</evidence>
<feature type="transmembrane region" description="Helical" evidence="5">
    <location>
        <begin position="261"/>
        <end position="285"/>
    </location>
</feature>
<feature type="transmembrane region" description="Helical" evidence="5">
    <location>
        <begin position="306"/>
        <end position="329"/>
    </location>
</feature>
<feature type="domain" description="SLC12A transporter C-terminal" evidence="7">
    <location>
        <begin position="688"/>
        <end position="1063"/>
    </location>
</feature>
<feature type="transmembrane region" description="Helical" evidence="5">
    <location>
        <begin position="389"/>
        <end position="410"/>
    </location>
</feature>
<dbReference type="PANTHER" id="PTHR11827">
    <property type="entry name" value="SOLUTE CARRIER FAMILY 12, CATION COTRANSPORTERS"/>
    <property type="match status" value="1"/>
</dbReference>
<keyword evidence="2 5" id="KW-0812">Transmembrane</keyword>
<dbReference type="Gene3D" id="1.20.1740.10">
    <property type="entry name" value="Amino acid/polyamine transporter I"/>
    <property type="match status" value="1"/>
</dbReference>
<feature type="transmembrane region" description="Helical" evidence="5">
    <location>
        <begin position="183"/>
        <end position="203"/>
    </location>
</feature>
<proteinExistence type="predicted"/>
<dbReference type="Pfam" id="PF03522">
    <property type="entry name" value="SLC12"/>
    <property type="match status" value="1"/>
</dbReference>
<organism evidence="8 9">
    <name type="scientific">Hydra vulgaris</name>
    <name type="common">Hydra</name>
    <name type="synonym">Hydra attenuata</name>
    <dbReference type="NCBI Taxonomy" id="6087"/>
    <lineage>
        <taxon>Eukaryota</taxon>
        <taxon>Metazoa</taxon>
        <taxon>Cnidaria</taxon>
        <taxon>Hydrozoa</taxon>
        <taxon>Hydroidolina</taxon>
        <taxon>Anthoathecata</taxon>
        <taxon>Aplanulata</taxon>
        <taxon>Hydridae</taxon>
        <taxon>Hydra</taxon>
    </lineage>
</organism>
<feature type="transmembrane region" description="Helical" evidence="5">
    <location>
        <begin position="335"/>
        <end position="355"/>
    </location>
</feature>
<dbReference type="InterPro" id="IPR004841">
    <property type="entry name" value="AA-permease/SLC12A_dom"/>
</dbReference>
<evidence type="ECO:0000313" key="8">
    <source>
        <dbReference type="Proteomes" id="UP001652625"/>
    </source>
</evidence>
<protein>
    <submittedName>
        <fullName evidence="9">Solute carrier family 12 member 2 isoform X3</fullName>
    </submittedName>
</protein>
<keyword evidence="3 5" id="KW-1133">Transmembrane helix</keyword>
<evidence type="ECO:0000313" key="9">
    <source>
        <dbReference type="RefSeq" id="XP_065666415.1"/>
    </source>
</evidence>
<feature type="transmembrane region" description="Helical" evidence="5">
    <location>
        <begin position="605"/>
        <end position="633"/>
    </location>
</feature>
<dbReference type="InterPro" id="IPR004842">
    <property type="entry name" value="SLC12A_fam"/>
</dbReference>
<feature type="domain" description="Amino acid permease/ SLC12A" evidence="6">
    <location>
        <begin position="187"/>
        <end position="678"/>
    </location>
</feature>
<dbReference type="NCBIfam" id="TIGR00930">
    <property type="entry name" value="2a30"/>
    <property type="match status" value="1"/>
</dbReference>
<dbReference type="PANTHER" id="PTHR11827:SF103">
    <property type="entry name" value="SODIUM CHLORIDE COTRANSPORTER 69, ISOFORM E"/>
    <property type="match status" value="1"/>
</dbReference>
<feature type="transmembrane region" description="Helical" evidence="5">
    <location>
        <begin position="422"/>
        <end position="447"/>
    </location>
</feature>
<feature type="transmembrane region" description="Helical" evidence="5">
    <location>
        <begin position="540"/>
        <end position="556"/>
    </location>
</feature>
<dbReference type="InterPro" id="IPR018491">
    <property type="entry name" value="SLC12_C"/>
</dbReference>
<evidence type="ECO:0000256" key="5">
    <source>
        <dbReference type="SAM" id="Phobius"/>
    </source>
</evidence>
<feature type="transmembrane region" description="Helical" evidence="5">
    <location>
        <begin position="215"/>
        <end position="238"/>
    </location>
</feature>
<accession>A0ABM4CWU6</accession>
<gene>
    <name evidence="9" type="primary">LOC100206298</name>
</gene>
<sequence>MWRYRFYNFCQENSQSLVNMGMSNRYLKKSDSFIRAVDCSEKDFIDPNTGSEASSVDGSDKHKNIKKLNLERNEIQEFDSFSMDQQTLNHTYSPVRNSTDSGHISSHSRSMLNDFTHDAVPLSVFYKKHLTIDKTQNNTRPTLEQLHKGVGLENAKKRHWDPTKQEELEVLLKNDSRSATKLGWIRGVLIPTLLNIWGVILFLRIPWIVGQAGIAHATAIVLLATFVTTLTTLSMSAICTNGEVLGGGAYYMISRSLGPEFGGSIGVIFSIANAVAVAFYLVGFAETIQSIMERYDVLIIDRKNDIRIVGLIALILCFIITMFGLDWVIHTQVVLMVLIILAILNVVVGSFYSSVTETRKNLLAKGITGLNFKTFKDNMKPDYRDKQDFFKIFSIFFPAVTGIMAGANLSGDLKDPSHSVPVGTLLAILITSFSYLALVWFVGASALRDPTGNKFTESFNETNFNITLPKYGLVYDFQITEKISFWGPLILAGIIAATLSSGLAALVSAPKVFQAVCRDKIFPFIEIFGKGYGRNGEPRYGYILAFGIAVGFIAIGEINSIAPVNSNFFLMAFALVNYSVFQSSLAKSPGWRPSFKYYNLWVSLFAFLMCITIMFLINWWAALVTILFVGLLYKFVDIRKPNINWGTSRSAHTYVKAVRLARRLETFDEHVKNFRVQVLCLTGQPSLRPSLVHFVSHITNHFGLMICGEVRIASTLSLPKSNQVAWLNNNKIKAFHQIVQNESFGGGARCLLQAVGLGKLKPNTLIMGYMHCWQKVDVHRVNEYFQIIDDALELNYGIGIVRFNSPNDTNGLIGENEQNEVVAPNEKNEVVSIKEKNGAIAKKDINGLLKPNETKNVPDILFKNSFEFLNEEKRKLQSPTSISGVVTNLFSPKSKGTIDVWWLYDDGGLTILVPHILSLHSKWKGCKLRIFTPASEVTIEANQIKMATLLKKFRIDFSSVVEFQGINKHPKEKNVNEFKKFRNGQHLPADGNLDVKTLRQIRIGELLHEHSSEAKLIVLTLPIPKRSFVTPLMYMSWLEILTANLPPTLLIRGNQTSVLTVYS</sequence>
<feature type="transmembrane region" description="Helical" evidence="5">
    <location>
        <begin position="485"/>
        <end position="506"/>
    </location>
</feature>
<evidence type="ECO:0000256" key="4">
    <source>
        <dbReference type="ARBA" id="ARBA00023136"/>
    </source>
</evidence>
<evidence type="ECO:0000259" key="7">
    <source>
        <dbReference type="Pfam" id="PF03522"/>
    </source>
</evidence>
<dbReference type="RefSeq" id="XP_065666415.1">
    <property type="nucleotide sequence ID" value="XM_065810343.1"/>
</dbReference>
<keyword evidence="4 5" id="KW-0472">Membrane</keyword>
<evidence type="ECO:0000256" key="1">
    <source>
        <dbReference type="ARBA" id="ARBA00004141"/>
    </source>
</evidence>
<comment type="subcellular location">
    <subcellularLocation>
        <location evidence="1">Membrane</location>
        <topology evidence="1">Multi-pass membrane protein</topology>
    </subcellularLocation>
</comment>
<evidence type="ECO:0000259" key="6">
    <source>
        <dbReference type="Pfam" id="PF00324"/>
    </source>
</evidence>
<evidence type="ECO:0000256" key="2">
    <source>
        <dbReference type="ARBA" id="ARBA00022692"/>
    </source>
</evidence>
<reference evidence="9" key="1">
    <citation type="submission" date="2025-08" db="UniProtKB">
        <authorList>
            <consortium name="RefSeq"/>
        </authorList>
    </citation>
    <scope>IDENTIFICATION</scope>
</reference>